<evidence type="ECO:0000313" key="2">
    <source>
        <dbReference type="Proteomes" id="UP001158050"/>
    </source>
</evidence>
<sequence>MIKYFTFWNIIILIVGTFALQSCSVSTTNHYYADKKFSFATDIDMAQALEMMKGLMPDSLNQDQDFLKMEKYPRDWKSLYDLQKEDGKITTNQDSIKILKKLFFKGNFDANDFKGFSVKSEPLTKEELAAAGPLMGKESSVMNNSAFEDWDGKILRIDTSKLQMSPEELQGILKGDDKGDSASPEEMSTFLNMMDMDFKNKLVFEKKIKSIKGKHDWIKKTDNNTIEAVFNLKDLMDKDHQFKDKDQFIIIETE</sequence>
<name>A0ABY1R8E0_9FLAO</name>
<evidence type="ECO:0008006" key="3">
    <source>
        <dbReference type="Google" id="ProtNLM"/>
    </source>
</evidence>
<accession>A0ABY1R8E0</accession>
<dbReference type="Proteomes" id="UP001158050">
    <property type="component" value="Unassembled WGS sequence"/>
</dbReference>
<keyword evidence="2" id="KW-1185">Reference proteome</keyword>
<dbReference type="PROSITE" id="PS51257">
    <property type="entry name" value="PROKAR_LIPOPROTEIN"/>
    <property type="match status" value="1"/>
</dbReference>
<evidence type="ECO:0000313" key="1">
    <source>
        <dbReference type="EMBL" id="SMP96617.1"/>
    </source>
</evidence>
<organism evidence="1 2">
    <name type="scientific">Epilithonimonas pallida</name>
    <dbReference type="NCBI Taxonomy" id="373671"/>
    <lineage>
        <taxon>Bacteria</taxon>
        <taxon>Pseudomonadati</taxon>
        <taxon>Bacteroidota</taxon>
        <taxon>Flavobacteriia</taxon>
        <taxon>Flavobacteriales</taxon>
        <taxon>Weeksellaceae</taxon>
        <taxon>Chryseobacterium group</taxon>
        <taxon>Epilithonimonas</taxon>
    </lineage>
</organism>
<dbReference type="RefSeq" id="WP_283417912.1">
    <property type="nucleotide sequence ID" value="NZ_FXUO01000009.1"/>
</dbReference>
<proteinExistence type="predicted"/>
<gene>
    <name evidence="1" type="ORF">SAMN05421679_109140</name>
</gene>
<protein>
    <recommendedName>
        <fullName evidence="3">Lipoprotein</fullName>
    </recommendedName>
</protein>
<reference evidence="1 2" key="1">
    <citation type="submission" date="2017-05" db="EMBL/GenBank/DDBJ databases">
        <authorList>
            <person name="Varghese N."/>
            <person name="Submissions S."/>
        </authorList>
    </citation>
    <scope>NUCLEOTIDE SEQUENCE [LARGE SCALE GENOMIC DNA]</scope>
    <source>
        <strain evidence="1 2">DSM 18015</strain>
    </source>
</reference>
<dbReference type="EMBL" id="FXUO01000009">
    <property type="protein sequence ID" value="SMP96617.1"/>
    <property type="molecule type" value="Genomic_DNA"/>
</dbReference>
<comment type="caution">
    <text evidence="1">The sequence shown here is derived from an EMBL/GenBank/DDBJ whole genome shotgun (WGS) entry which is preliminary data.</text>
</comment>